<name>A0ABR3P435_9PEZI</name>
<keyword evidence="4" id="KW-1185">Reference proteome</keyword>
<gene>
    <name evidence="3" type="ORF">AAFC00_006122</name>
</gene>
<dbReference type="Gene3D" id="2.70.50.70">
    <property type="match status" value="1"/>
</dbReference>
<reference evidence="3 4" key="1">
    <citation type="submission" date="2024-07" db="EMBL/GenBank/DDBJ databases">
        <title>Draft sequence of the Neodothiora populina.</title>
        <authorList>
            <person name="Drown D.D."/>
            <person name="Schuette U.S."/>
            <person name="Buechlein A.B."/>
            <person name="Rusch D.R."/>
            <person name="Winton L.W."/>
            <person name="Adams G.A."/>
        </authorList>
    </citation>
    <scope>NUCLEOTIDE SEQUENCE [LARGE SCALE GENOMIC DNA]</scope>
    <source>
        <strain evidence="3 4">CPC 39397</strain>
    </source>
</reference>
<feature type="compositionally biased region" description="Low complexity" evidence="1">
    <location>
        <begin position="458"/>
        <end position="478"/>
    </location>
</feature>
<feature type="signal peptide" evidence="2">
    <location>
        <begin position="1"/>
        <end position="25"/>
    </location>
</feature>
<comment type="caution">
    <text evidence="3">The sequence shown here is derived from an EMBL/GenBank/DDBJ whole genome shotgun (WGS) entry which is preliminary data.</text>
</comment>
<keyword evidence="2" id="KW-0732">Signal</keyword>
<feature type="region of interest" description="Disordered" evidence="1">
    <location>
        <begin position="206"/>
        <end position="365"/>
    </location>
</feature>
<accession>A0ABR3P435</accession>
<dbReference type="Proteomes" id="UP001562354">
    <property type="component" value="Unassembled WGS sequence"/>
</dbReference>
<evidence type="ECO:0000313" key="3">
    <source>
        <dbReference type="EMBL" id="KAL1297554.1"/>
    </source>
</evidence>
<feature type="compositionally biased region" description="Polar residues" evidence="1">
    <location>
        <begin position="280"/>
        <end position="306"/>
    </location>
</feature>
<feature type="region of interest" description="Disordered" evidence="1">
    <location>
        <begin position="377"/>
        <end position="397"/>
    </location>
</feature>
<dbReference type="PANTHER" id="PTHR36182:SF1">
    <property type="entry name" value="PROTEIN, PUTATIVE (AFU_ORTHOLOGUE AFUA_6G10930)-RELATED"/>
    <property type="match status" value="1"/>
</dbReference>
<evidence type="ECO:0008006" key="5">
    <source>
        <dbReference type="Google" id="ProtNLM"/>
    </source>
</evidence>
<protein>
    <recommendedName>
        <fullName evidence="5">Lytic polysaccharide monooxygenase</fullName>
    </recommendedName>
</protein>
<organism evidence="3 4">
    <name type="scientific">Neodothiora populina</name>
    <dbReference type="NCBI Taxonomy" id="2781224"/>
    <lineage>
        <taxon>Eukaryota</taxon>
        <taxon>Fungi</taxon>
        <taxon>Dikarya</taxon>
        <taxon>Ascomycota</taxon>
        <taxon>Pezizomycotina</taxon>
        <taxon>Dothideomycetes</taxon>
        <taxon>Dothideomycetidae</taxon>
        <taxon>Dothideales</taxon>
        <taxon>Dothioraceae</taxon>
        <taxon>Neodothiora</taxon>
    </lineage>
</organism>
<feature type="region of interest" description="Disordered" evidence="1">
    <location>
        <begin position="458"/>
        <end position="479"/>
    </location>
</feature>
<dbReference type="GeneID" id="95979821"/>
<evidence type="ECO:0000313" key="4">
    <source>
        <dbReference type="Proteomes" id="UP001562354"/>
    </source>
</evidence>
<evidence type="ECO:0000256" key="1">
    <source>
        <dbReference type="SAM" id="MobiDB-lite"/>
    </source>
</evidence>
<feature type="compositionally biased region" description="Low complexity" evidence="1">
    <location>
        <begin position="307"/>
        <end position="365"/>
    </location>
</feature>
<sequence>MSSQTSLRTVLATCTILSLAPQALAHMEMSWPYPLHSKYDPANNYQNIDYSMTSPLVADGSNFPCKGYQNDRPINNVATWTAGTTYNMTLAGSAVHGGGSCQLSLSYDNGATFRVIQSMIGGCPLVDKYDFTLPSYVPNGQALFAWTWQNLQGNREFYMNCAEVKITGSTAGSANKRDASSGFSSFEDLPFIWKANLPGINDCTTTEGTTPVYPDPGPAVVYGSGASSSSSPTDNPGQCDAPTPFGQTYKYMSDSVNPATEVLSTGGGSNTGSAAPTSSLTRPTTTQPSTFITSSRPGSLSSTIRTSSVASAPSSSRPLSSSSNVGSSSSPSQAPSSTKPTTLSTSTSTRATAPASSSSKAASSVSTSPATTSVFTYSSVGAGRGDPTSTVTADETCPPDVTLTVYASAPVTSTVTRTAGASSSVTPSLTGSSVSTLLGFSTISSSTVVVVSAATSTSGKPAASAKPTSSATTSSAGPEITEGYATGDLATYLPCVPGTFICTSETTWVTCDQTMYSDGSTAWVYEESRVVAAGTECFPNTSPYSSSTKQYAQQADAPSGYYRDDRIAASQPYGSCTSDGAIQCSGSDQFLMCDHGGWVMMGSVAAGTTCSNDKIVATK</sequence>
<proteinExistence type="predicted"/>
<dbReference type="RefSeq" id="XP_069197236.1">
    <property type="nucleotide sequence ID" value="XM_069346025.1"/>
</dbReference>
<evidence type="ECO:0000256" key="2">
    <source>
        <dbReference type="SAM" id="SignalP"/>
    </source>
</evidence>
<feature type="chain" id="PRO_5046972425" description="Lytic polysaccharide monooxygenase" evidence="2">
    <location>
        <begin position="26"/>
        <end position="619"/>
    </location>
</feature>
<dbReference type="EMBL" id="JBFMKM010000014">
    <property type="protein sequence ID" value="KAL1297554.1"/>
    <property type="molecule type" value="Genomic_DNA"/>
</dbReference>
<dbReference type="PANTHER" id="PTHR36182">
    <property type="entry name" value="PROTEIN, PUTATIVE (AFU_ORTHOLOGUE AFUA_6G10930)-RELATED"/>
    <property type="match status" value="1"/>
</dbReference>